<evidence type="ECO:0000259" key="1">
    <source>
        <dbReference type="PROSITE" id="PS50801"/>
    </source>
</evidence>
<reference evidence="2" key="1">
    <citation type="submission" date="2022-05" db="EMBL/GenBank/DDBJ databases">
        <title>A methanotrophic Mycobacterium dominates a cave microbial ecosystem.</title>
        <authorList>
            <person name="Van Spanning R.J.M."/>
            <person name="Guan Q."/>
            <person name="Melkonian C."/>
            <person name="Gallant J."/>
            <person name="Polerecky L."/>
            <person name="Flot J.-F."/>
            <person name="Brandt B.W."/>
            <person name="Braster M."/>
            <person name="Iturbe Espinoza P."/>
            <person name="Aerts J."/>
            <person name="Meima-Franke M."/>
            <person name="Piersma S.R."/>
            <person name="Bunduc C."/>
            <person name="Ummels R."/>
            <person name="Pain A."/>
            <person name="Fleming E.J."/>
            <person name="van der Wel N."/>
            <person name="Gherman V.D."/>
            <person name="Sarbu S.M."/>
            <person name="Bodelier P.L.E."/>
            <person name="Bitter W."/>
        </authorList>
    </citation>
    <scope>NUCLEOTIDE SEQUENCE</scope>
    <source>
        <strain evidence="2">Sulfur Cave</strain>
    </source>
</reference>
<dbReference type="Proteomes" id="UP001056610">
    <property type="component" value="Chromosome"/>
</dbReference>
<feature type="domain" description="STAS" evidence="1">
    <location>
        <begin position="14"/>
        <end position="69"/>
    </location>
</feature>
<organism evidence="2 3">
    <name type="scientific">Candidatus Mycobacterium methanotrophicum</name>
    <dbReference type="NCBI Taxonomy" id="2943498"/>
    <lineage>
        <taxon>Bacteria</taxon>
        <taxon>Bacillati</taxon>
        <taxon>Actinomycetota</taxon>
        <taxon>Actinomycetes</taxon>
        <taxon>Mycobacteriales</taxon>
        <taxon>Mycobacteriaceae</taxon>
        <taxon>Mycobacterium</taxon>
    </lineage>
</organism>
<keyword evidence="3" id="KW-1185">Reference proteome</keyword>
<dbReference type="PROSITE" id="PS50801">
    <property type="entry name" value="STAS"/>
    <property type="match status" value="1"/>
</dbReference>
<evidence type="ECO:0000313" key="3">
    <source>
        <dbReference type="Proteomes" id="UP001056610"/>
    </source>
</evidence>
<accession>A0ABY4QG34</accession>
<evidence type="ECO:0000313" key="2">
    <source>
        <dbReference type="EMBL" id="UQX09957.1"/>
    </source>
</evidence>
<name>A0ABY4QG34_9MYCO</name>
<dbReference type="CDD" id="cd07043">
    <property type="entry name" value="STAS_anti-anti-sigma_factors"/>
    <property type="match status" value="1"/>
</dbReference>
<protein>
    <submittedName>
        <fullName evidence="2">STAS domain-containing protein</fullName>
    </submittedName>
</protein>
<dbReference type="InterPro" id="IPR002645">
    <property type="entry name" value="STAS_dom"/>
</dbReference>
<dbReference type="RefSeq" id="WP_219070368.1">
    <property type="nucleotide sequence ID" value="NZ_CAJUXY010000087.1"/>
</dbReference>
<proteinExistence type="predicted"/>
<dbReference type="Pfam" id="PF01740">
    <property type="entry name" value="STAS"/>
    <property type="match status" value="1"/>
</dbReference>
<dbReference type="EMBL" id="CP097320">
    <property type="protein sequence ID" value="UQX09957.1"/>
    <property type="molecule type" value="Genomic_DNA"/>
</dbReference>
<sequence>MPTLLTLNTPRSDDGKLVLIAAGEIDLSNVDMFTHALTAAIAETAGSDEKLTVDLSTVKYLDSAAVNVLFHHAEQIRLIVHPFLIRIFTVTGLNELATVEVAPPE</sequence>
<gene>
    <name evidence="2" type="ORF">M5I08_17200</name>
</gene>